<dbReference type="EMBL" id="JBBPBM010000009">
    <property type="protein sequence ID" value="KAK8569056.1"/>
    <property type="molecule type" value="Genomic_DNA"/>
</dbReference>
<evidence type="ECO:0000313" key="2">
    <source>
        <dbReference type="EMBL" id="KAK8569056.1"/>
    </source>
</evidence>
<comment type="caution">
    <text evidence="2">The sequence shown here is derived from an EMBL/GenBank/DDBJ whole genome shotgun (WGS) entry which is preliminary data.</text>
</comment>
<dbReference type="InterPro" id="IPR036691">
    <property type="entry name" value="Endo/exonu/phosph_ase_sf"/>
</dbReference>
<dbReference type="Proteomes" id="UP001472677">
    <property type="component" value="Unassembled WGS sequence"/>
</dbReference>
<proteinExistence type="predicted"/>
<sequence length="253" mass="29508">MKFEKIRRNLKFECSFYVEPVGSAGGLALWWDGETQIQILHADSNVIDTSISLKDGKIWFCSFIYGPSYRERKEAFWEGMRNMRTESDAPWCIMGDSNIILRQEEKIGGNMYDLNQASWLSHFMEDAGLLEMHLQGDMFHRADGFIETSIGSDHYPIICNFYGSFRKRKRDFKFESKWLLEDDCKLVVLEACCNQSRGSDNAGLCRKLKRTKFKLQKWCKEKYESKKNKGTVSKRNSRDPTLSPDKGIKRRSE</sequence>
<accession>A0ABR2F279</accession>
<reference evidence="2 3" key="1">
    <citation type="journal article" date="2024" name="G3 (Bethesda)">
        <title>Genome assembly of Hibiscus sabdariffa L. provides insights into metabolisms of medicinal natural products.</title>
        <authorList>
            <person name="Kim T."/>
        </authorList>
    </citation>
    <scope>NUCLEOTIDE SEQUENCE [LARGE SCALE GENOMIC DNA]</scope>
    <source>
        <strain evidence="2">TK-2024</strain>
        <tissue evidence="2">Old leaves</tissue>
    </source>
</reference>
<evidence type="ECO:0000256" key="1">
    <source>
        <dbReference type="SAM" id="MobiDB-lite"/>
    </source>
</evidence>
<dbReference type="SUPFAM" id="SSF56219">
    <property type="entry name" value="DNase I-like"/>
    <property type="match status" value="1"/>
</dbReference>
<name>A0ABR2F279_9ROSI</name>
<keyword evidence="3" id="KW-1185">Reference proteome</keyword>
<evidence type="ECO:0000313" key="3">
    <source>
        <dbReference type="Proteomes" id="UP001472677"/>
    </source>
</evidence>
<feature type="region of interest" description="Disordered" evidence="1">
    <location>
        <begin position="224"/>
        <end position="253"/>
    </location>
</feature>
<protein>
    <recommendedName>
        <fullName evidence="4">Endonuclease/exonuclease/phosphatase domain-containing protein</fullName>
    </recommendedName>
</protein>
<gene>
    <name evidence="2" type="ORF">V6N12_007588</name>
</gene>
<dbReference type="Gene3D" id="3.60.10.10">
    <property type="entry name" value="Endonuclease/exonuclease/phosphatase"/>
    <property type="match status" value="1"/>
</dbReference>
<evidence type="ECO:0008006" key="4">
    <source>
        <dbReference type="Google" id="ProtNLM"/>
    </source>
</evidence>
<organism evidence="2 3">
    <name type="scientific">Hibiscus sabdariffa</name>
    <name type="common">roselle</name>
    <dbReference type="NCBI Taxonomy" id="183260"/>
    <lineage>
        <taxon>Eukaryota</taxon>
        <taxon>Viridiplantae</taxon>
        <taxon>Streptophyta</taxon>
        <taxon>Embryophyta</taxon>
        <taxon>Tracheophyta</taxon>
        <taxon>Spermatophyta</taxon>
        <taxon>Magnoliopsida</taxon>
        <taxon>eudicotyledons</taxon>
        <taxon>Gunneridae</taxon>
        <taxon>Pentapetalae</taxon>
        <taxon>rosids</taxon>
        <taxon>malvids</taxon>
        <taxon>Malvales</taxon>
        <taxon>Malvaceae</taxon>
        <taxon>Malvoideae</taxon>
        <taxon>Hibiscus</taxon>
    </lineage>
</organism>